<keyword evidence="1" id="KW-0677">Repeat</keyword>
<organism evidence="3 4">
    <name type="scientific">Eleusine coracana subsp. coracana</name>
    <dbReference type="NCBI Taxonomy" id="191504"/>
    <lineage>
        <taxon>Eukaryota</taxon>
        <taxon>Viridiplantae</taxon>
        <taxon>Streptophyta</taxon>
        <taxon>Embryophyta</taxon>
        <taxon>Tracheophyta</taxon>
        <taxon>Spermatophyta</taxon>
        <taxon>Magnoliopsida</taxon>
        <taxon>Liliopsida</taxon>
        <taxon>Poales</taxon>
        <taxon>Poaceae</taxon>
        <taxon>PACMAD clade</taxon>
        <taxon>Chloridoideae</taxon>
        <taxon>Cynodonteae</taxon>
        <taxon>Eleusininae</taxon>
        <taxon>Eleusine</taxon>
    </lineage>
</organism>
<evidence type="ECO:0000256" key="1">
    <source>
        <dbReference type="ARBA" id="ARBA00022737"/>
    </source>
</evidence>
<accession>A0AAV5FBJ5</accession>
<reference evidence="3" key="1">
    <citation type="journal article" date="2018" name="DNA Res.">
        <title>Multiple hybrid de novo genome assembly of finger millet, an orphan allotetraploid crop.</title>
        <authorList>
            <person name="Hatakeyama M."/>
            <person name="Aluri S."/>
            <person name="Balachadran M.T."/>
            <person name="Sivarajan S.R."/>
            <person name="Patrignani A."/>
            <person name="Gruter S."/>
            <person name="Poveda L."/>
            <person name="Shimizu-Inatsugi R."/>
            <person name="Baeten J."/>
            <person name="Francoijs K.J."/>
            <person name="Nataraja K.N."/>
            <person name="Reddy Y.A.N."/>
            <person name="Phadnis S."/>
            <person name="Ravikumar R.L."/>
            <person name="Schlapbach R."/>
            <person name="Sreeman S.M."/>
            <person name="Shimizu K.K."/>
        </authorList>
    </citation>
    <scope>NUCLEOTIDE SEQUENCE</scope>
</reference>
<dbReference type="Proteomes" id="UP001054889">
    <property type="component" value="Unassembled WGS sequence"/>
</dbReference>
<dbReference type="AlphaFoldDB" id="A0AAV5FBJ5"/>
<dbReference type="Pfam" id="PF03107">
    <property type="entry name" value="C1_2"/>
    <property type="match status" value="3"/>
</dbReference>
<dbReference type="PANTHER" id="PTHR47841">
    <property type="entry name" value="DIACYLGLYCEROL KINASE THETA-LIKE-RELATED"/>
    <property type="match status" value="1"/>
</dbReference>
<dbReference type="SUPFAM" id="SSF57889">
    <property type="entry name" value="Cysteine-rich domain"/>
    <property type="match status" value="2"/>
</dbReference>
<name>A0AAV5FBJ5_ELECO</name>
<proteinExistence type="predicted"/>
<evidence type="ECO:0000313" key="4">
    <source>
        <dbReference type="Proteomes" id="UP001054889"/>
    </source>
</evidence>
<dbReference type="PANTHER" id="PTHR47841:SF7">
    <property type="entry name" value="CYSTEINE_HISTIDINE-RICH C1 DOMAIN PROTEIN"/>
    <property type="match status" value="1"/>
</dbReference>
<reference evidence="3" key="2">
    <citation type="submission" date="2021-12" db="EMBL/GenBank/DDBJ databases">
        <title>Resequencing data analysis of finger millet.</title>
        <authorList>
            <person name="Hatakeyama M."/>
            <person name="Aluri S."/>
            <person name="Balachadran M.T."/>
            <person name="Sivarajan S.R."/>
            <person name="Poveda L."/>
            <person name="Shimizu-Inatsugi R."/>
            <person name="Schlapbach R."/>
            <person name="Sreeman S.M."/>
            <person name="Shimizu K.K."/>
        </authorList>
    </citation>
    <scope>NUCLEOTIDE SEQUENCE</scope>
</reference>
<sequence length="229" mass="24145">MALQDTISHFSHPGHELVKRHYTGPFLCDMCWEDLSGPAYGCLAGCDFAIHESCTAHPHTHYTPAHPPHSLVLLQTRRDDGLAYTCDVCVGTCVSGCFLYRCPPCRFDMHPRCARLPPVVRSARHSEHDLTLVVVAAGGRCAACGGGGAGSAWFYRCAACGVDLHVSCAAEGGAVAGAHRGIISNQQGLVPHAIGSSELGGRIHTATLDSGAHHGSNRHGLVHALGRNG</sequence>
<protein>
    <recommendedName>
        <fullName evidence="2">DC1 domain-containing protein</fullName>
    </recommendedName>
</protein>
<evidence type="ECO:0000313" key="3">
    <source>
        <dbReference type="EMBL" id="GJN33054.1"/>
    </source>
</evidence>
<dbReference type="InterPro" id="IPR046349">
    <property type="entry name" value="C1-like_sf"/>
</dbReference>
<dbReference type="EMBL" id="BQKI01000084">
    <property type="protein sequence ID" value="GJN33054.1"/>
    <property type="molecule type" value="Genomic_DNA"/>
</dbReference>
<comment type="caution">
    <text evidence="3">The sequence shown here is derived from an EMBL/GenBank/DDBJ whole genome shotgun (WGS) entry which is preliminary data.</text>
</comment>
<evidence type="ECO:0000259" key="2">
    <source>
        <dbReference type="Pfam" id="PF03107"/>
    </source>
</evidence>
<dbReference type="InterPro" id="IPR004146">
    <property type="entry name" value="DC1"/>
</dbReference>
<feature type="domain" description="DC1" evidence="2">
    <location>
        <begin position="124"/>
        <end position="169"/>
    </location>
</feature>
<feature type="domain" description="DC1" evidence="2">
    <location>
        <begin position="65"/>
        <end position="114"/>
    </location>
</feature>
<feature type="domain" description="DC1" evidence="2">
    <location>
        <begin position="10"/>
        <end position="54"/>
    </location>
</feature>
<keyword evidence="4" id="KW-1185">Reference proteome</keyword>
<gene>
    <name evidence="3" type="primary">gb21612</name>
    <name evidence="3" type="ORF">PR202_gb21612</name>
</gene>